<dbReference type="Gene3D" id="3.90.550.10">
    <property type="entry name" value="Spore Coat Polysaccharide Biosynthesis Protein SpsA, Chain A"/>
    <property type="match status" value="1"/>
</dbReference>
<reference evidence="2 3" key="1">
    <citation type="submission" date="2017-06" db="EMBL/GenBank/DDBJ databases">
        <title>Genome sequencing of cyanobaciteial culture collection at National Institute for Environmental Studies (NIES).</title>
        <authorList>
            <person name="Hirose Y."/>
            <person name="Shimura Y."/>
            <person name="Fujisawa T."/>
            <person name="Nakamura Y."/>
            <person name="Kawachi M."/>
        </authorList>
    </citation>
    <scope>NUCLEOTIDE SEQUENCE [LARGE SCALE GENOMIC DNA]</scope>
    <source>
        <strain evidence="2 3">NIES-37</strain>
    </source>
</reference>
<dbReference type="GO" id="GO:0016740">
    <property type="term" value="F:transferase activity"/>
    <property type="evidence" value="ECO:0007669"/>
    <property type="project" value="UniProtKB-KW"/>
</dbReference>
<organism evidence="2 3">
    <name type="scientific">Tolypothrix tenuis PCC 7101</name>
    <dbReference type="NCBI Taxonomy" id="231146"/>
    <lineage>
        <taxon>Bacteria</taxon>
        <taxon>Bacillati</taxon>
        <taxon>Cyanobacteriota</taxon>
        <taxon>Cyanophyceae</taxon>
        <taxon>Nostocales</taxon>
        <taxon>Tolypothrichaceae</taxon>
        <taxon>Tolypothrix</taxon>
    </lineage>
</organism>
<dbReference type="Pfam" id="PF00535">
    <property type="entry name" value="Glycos_transf_2"/>
    <property type="match status" value="1"/>
</dbReference>
<dbReference type="KEGG" id="ttq:NIES37_02700"/>
<proteinExistence type="predicted"/>
<feature type="domain" description="Glycosyltransferase 2-like" evidence="1">
    <location>
        <begin position="6"/>
        <end position="162"/>
    </location>
</feature>
<dbReference type="InterPro" id="IPR029044">
    <property type="entry name" value="Nucleotide-diphossugar_trans"/>
</dbReference>
<dbReference type="Proteomes" id="UP000218785">
    <property type="component" value="Chromosome"/>
</dbReference>
<name>A0A1Z4MSA6_9CYAN</name>
<protein>
    <submittedName>
        <fullName evidence="2">Family 2 glycosyl transferase</fullName>
    </submittedName>
</protein>
<accession>A0A1Z4MSA6</accession>
<evidence type="ECO:0000313" key="3">
    <source>
        <dbReference type="Proteomes" id="UP000218785"/>
    </source>
</evidence>
<gene>
    <name evidence="2" type="ORF">NIES37_02700</name>
</gene>
<keyword evidence="2" id="KW-0808">Transferase</keyword>
<dbReference type="PANTHER" id="PTHR22916:SF65">
    <property type="entry name" value="SLR1065 PROTEIN"/>
    <property type="match status" value="1"/>
</dbReference>
<sequence>MNLKFSVITPSFCQGRFIERTIQSVLSQKSSDIEIEYFICDGGSTDETIEILQHYDDNLRWISEPDNGQADAVNKGIALTTGEIIAWINSDDIYYPGTFEVIQEIFASNPEIQIIYGNADHIDEQDVFIEAYPTEPWNFQRLIDTCFLCQPAVFFRRYLVDRYGNLDASLKYCMDYELWLRYGQHIPFYYLSRKLAGSRLYKDNKTLGQRIAVHYEINNMMHSKFRSVPDKWIFAYAHVKVEETLKLDRSNPLQNLKFVQAVIYHSLWSFYHWKKIITITASARMVWWVIAANIAILKNLSLLFKSL</sequence>
<dbReference type="EMBL" id="AP018248">
    <property type="protein sequence ID" value="BAY96338.1"/>
    <property type="molecule type" value="Genomic_DNA"/>
</dbReference>
<dbReference type="InterPro" id="IPR001173">
    <property type="entry name" value="Glyco_trans_2-like"/>
</dbReference>
<evidence type="ECO:0000259" key="1">
    <source>
        <dbReference type="Pfam" id="PF00535"/>
    </source>
</evidence>
<keyword evidence="3" id="KW-1185">Reference proteome</keyword>
<dbReference type="CDD" id="cd06433">
    <property type="entry name" value="GT_2_WfgS_like"/>
    <property type="match status" value="1"/>
</dbReference>
<dbReference type="AlphaFoldDB" id="A0A1Z4MSA6"/>
<dbReference type="SUPFAM" id="SSF53448">
    <property type="entry name" value="Nucleotide-diphospho-sugar transferases"/>
    <property type="match status" value="1"/>
</dbReference>
<dbReference type="PANTHER" id="PTHR22916">
    <property type="entry name" value="GLYCOSYLTRANSFERASE"/>
    <property type="match status" value="1"/>
</dbReference>
<dbReference type="RefSeq" id="WP_096573564.1">
    <property type="nucleotide sequence ID" value="NZ_CAWNJS010000001.1"/>
</dbReference>
<evidence type="ECO:0000313" key="2">
    <source>
        <dbReference type="EMBL" id="BAY96338.1"/>
    </source>
</evidence>